<dbReference type="Pfam" id="PF04014">
    <property type="entry name" value="MazE_antitoxin"/>
    <property type="match status" value="1"/>
</dbReference>
<dbReference type="RefSeq" id="WP_014435458.1">
    <property type="nucleotide sequence ID" value="NC_017080.1"/>
</dbReference>
<dbReference type="NCBIfam" id="TIGR01439">
    <property type="entry name" value="lp_hng_hel_AbrB"/>
    <property type="match status" value="1"/>
</dbReference>
<feature type="region of interest" description="Disordered" evidence="1">
    <location>
        <begin position="66"/>
        <end position="96"/>
    </location>
</feature>
<dbReference type="eggNOG" id="COG2002">
    <property type="taxonomic scope" value="Bacteria"/>
</dbReference>
<dbReference type="KEGG" id="phm:PSMK_00790"/>
<dbReference type="Proteomes" id="UP000007881">
    <property type="component" value="Chromosome"/>
</dbReference>
<feature type="compositionally biased region" description="Basic and acidic residues" evidence="1">
    <location>
        <begin position="66"/>
        <end position="82"/>
    </location>
</feature>
<keyword evidence="4" id="KW-1185">Reference proteome</keyword>
<reference evidence="3 4" key="1">
    <citation type="submission" date="2012-02" db="EMBL/GenBank/DDBJ databases">
        <title>Complete genome sequence of Phycisphaera mikurensis NBRC 102666.</title>
        <authorList>
            <person name="Ankai A."/>
            <person name="Hosoyama A."/>
            <person name="Terui Y."/>
            <person name="Sekine M."/>
            <person name="Fukai R."/>
            <person name="Kato Y."/>
            <person name="Nakamura S."/>
            <person name="Yamada-Narita S."/>
            <person name="Kawakoshi A."/>
            <person name="Fukunaga Y."/>
            <person name="Yamazaki S."/>
            <person name="Fujita N."/>
        </authorList>
    </citation>
    <scope>NUCLEOTIDE SEQUENCE [LARGE SCALE GENOMIC DNA]</scope>
    <source>
        <strain evidence="4">NBRC 102666 / KCTC 22515 / FYK2301M01</strain>
    </source>
</reference>
<evidence type="ECO:0000256" key="1">
    <source>
        <dbReference type="SAM" id="MobiDB-lite"/>
    </source>
</evidence>
<feature type="compositionally biased region" description="Gly residues" evidence="1">
    <location>
        <begin position="83"/>
        <end position="96"/>
    </location>
</feature>
<name>I0IAF0_PHYMF</name>
<dbReference type="Gene3D" id="2.10.260.10">
    <property type="match status" value="1"/>
</dbReference>
<dbReference type="SUPFAM" id="SSF89447">
    <property type="entry name" value="AbrB/MazE/MraZ-like"/>
    <property type="match status" value="1"/>
</dbReference>
<dbReference type="InterPro" id="IPR007159">
    <property type="entry name" value="SpoVT-AbrB_dom"/>
</dbReference>
<proteinExistence type="predicted"/>
<dbReference type="InterPro" id="IPR037914">
    <property type="entry name" value="SpoVT-AbrB_sf"/>
</dbReference>
<protein>
    <recommendedName>
        <fullName evidence="2">SpoVT-AbrB domain-containing protein</fullName>
    </recommendedName>
</protein>
<sequence length="96" mass="10006">MMHSTVTGRGQTTLPAALRARLGLKAGDRIVYEERDGDVVLRVHPGVRAVAGMLHAELVRRSDGDFEAEREAAHEAWGRDGAGEAGGGDGASGGGR</sequence>
<evidence type="ECO:0000313" key="3">
    <source>
        <dbReference type="EMBL" id="BAM02238.1"/>
    </source>
</evidence>
<gene>
    <name evidence="3" type="ordered locus">PSMK_00790</name>
</gene>
<evidence type="ECO:0000259" key="2">
    <source>
        <dbReference type="SMART" id="SM00966"/>
    </source>
</evidence>
<accession>I0IAF0</accession>
<dbReference type="AlphaFoldDB" id="I0IAF0"/>
<evidence type="ECO:0000313" key="4">
    <source>
        <dbReference type="Proteomes" id="UP000007881"/>
    </source>
</evidence>
<dbReference type="EMBL" id="AP012338">
    <property type="protein sequence ID" value="BAM02238.1"/>
    <property type="molecule type" value="Genomic_DNA"/>
</dbReference>
<dbReference type="HOGENOM" id="CLU_158484_2_0_0"/>
<dbReference type="SMART" id="SM00966">
    <property type="entry name" value="SpoVT_AbrB"/>
    <property type="match status" value="1"/>
</dbReference>
<feature type="domain" description="SpoVT-AbrB" evidence="2">
    <location>
        <begin position="4"/>
        <end position="49"/>
    </location>
</feature>
<organism evidence="3 4">
    <name type="scientific">Phycisphaera mikurensis (strain NBRC 102666 / KCTC 22515 / FYK2301M01)</name>
    <dbReference type="NCBI Taxonomy" id="1142394"/>
    <lineage>
        <taxon>Bacteria</taxon>
        <taxon>Pseudomonadati</taxon>
        <taxon>Planctomycetota</taxon>
        <taxon>Phycisphaerae</taxon>
        <taxon>Phycisphaerales</taxon>
        <taxon>Phycisphaeraceae</taxon>
        <taxon>Phycisphaera</taxon>
    </lineage>
</organism>
<dbReference type="GO" id="GO:0003677">
    <property type="term" value="F:DNA binding"/>
    <property type="evidence" value="ECO:0007669"/>
    <property type="project" value="InterPro"/>
</dbReference>